<gene>
    <name evidence="1" type="ORF">L3X38_024976</name>
</gene>
<accession>A0AAD4W1Y0</accession>
<sequence length="142" mass="15517">MSFPWKNGALALNGPKDLSILKLGHIPIIYGIIKRWWDKLTGDHLAPTKIVPALIPSPDSAAAQPLVTPSNLSVSQMLQLLIDQLGSSSSKEDLKKKVLEILDMDNESMALASATQPEDEVDLFANEDMLDNFHPNLYGGPQ</sequence>
<evidence type="ECO:0000313" key="1">
    <source>
        <dbReference type="EMBL" id="KAI5334843.1"/>
    </source>
</evidence>
<comment type="caution">
    <text evidence="1">The sequence shown here is derived from an EMBL/GenBank/DDBJ whole genome shotgun (WGS) entry which is preliminary data.</text>
</comment>
<dbReference type="AlphaFoldDB" id="A0AAD4W1Y0"/>
<evidence type="ECO:0000313" key="2">
    <source>
        <dbReference type="Proteomes" id="UP001054821"/>
    </source>
</evidence>
<protein>
    <submittedName>
        <fullName evidence="1">Uncharacterized protein</fullName>
    </submittedName>
</protein>
<dbReference type="Proteomes" id="UP001054821">
    <property type="component" value="Chromosome 4"/>
</dbReference>
<reference evidence="1 2" key="1">
    <citation type="journal article" date="2022" name="G3 (Bethesda)">
        <title>Whole-genome sequence and methylome profiling of the almond [Prunus dulcis (Mill.) D.A. Webb] cultivar 'Nonpareil'.</title>
        <authorList>
            <person name="D'Amico-Willman K.M."/>
            <person name="Ouma W.Z."/>
            <person name="Meulia T."/>
            <person name="Sideli G.M."/>
            <person name="Gradziel T.M."/>
            <person name="Fresnedo-Ramirez J."/>
        </authorList>
    </citation>
    <scope>NUCLEOTIDE SEQUENCE [LARGE SCALE GENOMIC DNA]</scope>
    <source>
        <tissue evidence="1">Leaf</tissue>
    </source>
</reference>
<name>A0AAD4W1Y0_PRUDU</name>
<organism evidence="1 2">
    <name type="scientific">Prunus dulcis</name>
    <name type="common">Almond</name>
    <name type="synonym">Amygdalus dulcis</name>
    <dbReference type="NCBI Taxonomy" id="3755"/>
    <lineage>
        <taxon>Eukaryota</taxon>
        <taxon>Viridiplantae</taxon>
        <taxon>Streptophyta</taxon>
        <taxon>Embryophyta</taxon>
        <taxon>Tracheophyta</taxon>
        <taxon>Spermatophyta</taxon>
        <taxon>Magnoliopsida</taxon>
        <taxon>eudicotyledons</taxon>
        <taxon>Gunneridae</taxon>
        <taxon>Pentapetalae</taxon>
        <taxon>rosids</taxon>
        <taxon>fabids</taxon>
        <taxon>Rosales</taxon>
        <taxon>Rosaceae</taxon>
        <taxon>Amygdaloideae</taxon>
        <taxon>Amygdaleae</taxon>
        <taxon>Prunus</taxon>
    </lineage>
</organism>
<dbReference type="EMBL" id="JAJFAZ020000004">
    <property type="protein sequence ID" value="KAI5334843.1"/>
    <property type="molecule type" value="Genomic_DNA"/>
</dbReference>
<keyword evidence="2" id="KW-1185">Reference proteome</keyword>
<proteinExistence type="predicted"/>